<dbReference type="AlphaFoldDB" id="A0A2T9YZV8"/>
<dbReference type="Proteomes" id="UP000245383">
    <property type="component" value="Unassembled WGS sequence"/>
</dbReference>
<dbReference type="EMBL" id="MBFR01000006">
    <property type="protein sequence ID" value="PVU97824.1"/>
    <property type="molecule type" value="Genomic_DNA"/>
</dbReference>
<gene>
    <name evidence="1" type="ORF">BB561_000233</name>
</gene>
<organism evidence="1 2">
    <name type="scientific">Smittium simulii</name>
    <dbReference type="NCBI Taxonomy" id="133385"/>
    <lineage>
        <taxon>Eukaryota</taxon>
        <taxon>Fungi</taxon>
        <taxon>Fungi incertae sedis</taxon>
        <taxon>Zoopagomycota</taxon>
        <taxon>Kickxellomycotina</taxon>
        <taxon>Harpellomycetes</taxon>
        <taxon>Harpellales</taxon>
        <taxon>Legeriomycetaceae</taxon>
        <taxon>Smittium</taxon>
    </lineage>
</organism>
<reference evidence="1 2" key="1">
    <citation type="journal article" date="2018" name="MBio">
        <title>Comparative Genomics Reveals the Core Gene Toolbox for the Fungus-Insect Symbiosis.</title>
        <authorList>
            <person name="Wang Y."/>
            <person name="Stata M."/>
            <person name="Wang W."/>
            <person name="Stajich J.E."/>
            <person name="White M.M."/>
            <person name="Moncalvo J.M."/>
        </authorList>
    </citation>
    <scope>NUCLEOTIDE SEQUENCE [LARGE SCALE GENOMIC DNA]</scope>
    <source>
        <strain evidence="1 2">SWE-8-4</strain>
    </source>
</reference>
<evidence type="ECO:0000313" key="1">
    <source>
        <dbReference type="EMBL" id="PVU97824.1"/>
    </source>
</evidence>
<keyword evidence="2" id="KW-1185">Reference proteome</keyword>
<name>A0A2T9YZV8_9FUNG</name>
<protein>
    <submittedName>
        <fullName evidence="1">Uncharacterized protein</fullName>
    </submittedName>
</protein>
<proteinExistence type="predicted"/>
<accession>A0A2T9YZV8</accession>
<sequence length="119" mass="13113">MLQYPKKNDISSKFKVMVIKASIQAVATYGGKLFGMSGTRCRPIQQVVDVATQTFAKCGKSAAMVRPRQELSLTDLNIKTALARTRALGKLSQVATKPPLLPTLISMRLVGKLLWNFYP</sequence>
<dbReference type="OrthoDB" id="10545712at2759"/>
<comment type="caution">
    <text evidence="1">The sequence shown here is derived from an EMBL/GenBank/DDBJ whole genome shotgun (WGS) entry which is preliminary data.</text>
</comment>
<evidence type="ECO:0000313" key="2">
    <source>
        <dbReference type="Proteomes" id="UP000245383"/>
    </source>
</evidence>